<dbReference type="Proteomes" id="UP000310636">
    <property type="component" value="Unassembled WGS sequence"/>
</dbReference>
<dbReference type="RefSeq" id="WP_136372795.1">
    <property type="nucleotide sequence ID" value="NZ_SSOB01000044.1"/>
</dbReference>
<gene>
    <name evidence="2" type="ORF">E6C55_26190</name>
</gene>
<feature type="region of interest" description="Disordered" evidence="1">
    <location>
        <begin position="99"/>
        <end position="129"/>
    </location>
</feature>
<name>A0A4S4BK51_9BACL</name>
<sequence length="129" mass="14785">MTSYRWTSDSHVGWSDAEHFYFLPDILYNKVGSFLSRQGEQIPLKQESLWKQLEEAGCLIPEISTENGKEKTKRRRRKSIDGQRVTTVWIKREFLVEKGDDHPSRESVRRESAASTSAPGGNGNPFDVL</sequence>
<evidence type="ECO:0000313" key="3">
    <source>
        <dbReference type="Proteomes" id="UP000310636"/>
    </source>
</evidence>
<accession>A0A4S4BK51</accession>
<feature type="compositionally biased region" description="Basic and acidic residues" evidence="1">
    <location>
        <begin position="99"/>
        <end position="112"/>
    </location>
</feature>
<keyword evidence="3" id="KW-1185">Reference proteome</keyword>
<evidence type="ECO:0000313" key="2">
    <source>
        <dbReference type="EMBL" id="THF74121.1"/>
    </source>
</evidence>
<proteinExistence type="predicted"/>
<protein>
    <submittedName>
        <fullName evidence="2">Uncharacterized protein</fullName>
    </submittedName>
</protein>
<evidence type="ECO:0000256" key="1">
    <source>
        <dbReference type="SAM" id="MobiDB-lite"/>
    </source>
</evidence>
<reference evidence="2 3" key="1">
    <citation type="submission" date="2019-04" db="EMBL/GenBank/DDBJ databases">
        <title>Cohnella sp. nov. isolated from preserved vegetables.</title>
        <authorList>
            <person name="Lin S.-Y."/>
            <person name="Hung M.-H."/>
            <person name="Young C.-C."/>
        </authorList>
    </citation>
    <scope>NUCLEOTIDE SEQUENCE [LARGE SCALE GENOMIC DNA]</scope>
    <source>
        <strain evidence="2 3">CC-MHH1044</strain>
    </source>
</reference>
<organism evidence="2 3">
    <name type="scientific">Cohnella fermenti</name>
    <dbReference type="NCBI Taxonomy" id="2565925"/>
    <lineage>
        <taxon>Bacteria</taxon>
        <taxon>Bacillati</taxon>
        <taxon>Bacillota</taxon>
        <taxon>Bacilli</taxon>
        <taxon>Bacillales</taxon>
        <taxon>Paenibacillaceae</taxon>
        <taxon>Cohnella</taxon>
    </lineage>
</organism>
<comment type="caution">
    <text evidence="2">The sequence shown here is derived from an EMBL/GenBank/DDBJ whole genome shotgun (WGS) entry which is preliminary data.</text>
</comment>
<dbReference type="EMBL" id="SSOB01000044">
    <property type="protein sequence ID" value="THF74121.1"/>
    <property type="molecule type" value="Genomic_DNA"/>
</dbReference>
<dbReference type="AlphaFoldDB" id="A0A4S4BK51"/>